<dbReference type="InterPro" id="IPR009600">
    <property type="entry name" value="PIG-U"/>
</dbReference>
<comment type="caution">
    <text evidence="10">The sequence shown here is derived from an EMBL/GenBank/DDBJ whole genome shotgun (WGS) entry which is preliminary data.</text>
</comment>
<evidence type="ECO:0000256" key="4">
    <source>
        <dbReference type="ARBA" id="ARBA00022502"/>
    </source>
</evidence>
<feature type="transmembrane region" description="Helical" evidence="9">
    <location>
        <begin position="213"/>
        <end position="238"/>
    </location>
</feature>
<keyword evidence="4" id="KW-0337">GPI-anchor biosynthesis</keyword>
<dbReference type="EMBL" id="JARBDR010000917">
    <property type="protein sequence ID" value="KAJ8303164.1"/>
    <property type="molecule type" value="Genomic_DNA"/>
</dbReference>
<evidence type="ECO:0000256" key="5">
    <source>
        <dbReference type="ARBA" id="ARBA00022692"/>
    </source>
</evidence>
<feature type="transmembrane region" description="Helical" evidence="9">
    <location>
        <begin position="113"/>
        <end position="130"/>
    </location>
</feature>
<comment type="subcellular location">
    <subcellularLocation>
        <location evidence="1">Endoplasmic reticulum membrane</location>
        <topology evidence="1">Multi-pass membrane protein</topology>
    </subcellularLocation>
</comment>
<dbReference type="PANTHER" id="PTHR13121:SF0">
    <property type="entry name" value="PHOSPHATIDYLINOSITOL GLYCAN ANCHOR BIOSYNTHESIS CLASS U PROTEIN"/>
    <property type="match status" value="1"/>
</dbReference>
<evidence type="ECO:0000313" key="11">
    <source>
        <dbReference type="Proteomes" id="UP001217089"/>
    </source>
</evidence>
<dbReference type="PANTHER" id="PTHR13121">
    <property type="entry name" value="GPI TRANSAMIDASE COMPONENT PIG-U"/>
    <property type="match status" value="1"/>
</dbReference>
<feature type="transmembrane region" description="Helical" evidence="9">
    <location>
        <begin position="184"/>
        <end position="207"/>
    </location>
</feature>
<comment type="pathway">
    <text evidence="2">Glycolipid biosynthesis; glycosylphosphatidylinositol-anchor biosynthesis.</text>
</comment>
<evidence type="ECO:0000256" key="8">
    <source>
        <dbReference type="ARBA" id="ARBA00023136"/>
    </source>
</evidence>
<evidence type="ECO:0000256" key="3">
    <source>
        <dbReference type="ARBA" id="ARBA00010026"/>
    </source>
</evidence>
<feature type="transmembrane region" description="Helical" evidence="9">
    <location>
        <begin position="81"/>
        <end position="106"/>
    </location>
</feature>
<evidence type="ECO:0000256" key="2">
    <source>
        <dbReference type="ARBA" id="ARBA00004687"/>
    </source>
</evidence>
<evidence type="ECO:0000256" key="7">
    <source>
        <dbReference type="ARBA" id="ARBA00022989"/>
    </source>
</evidence>
<feature type="transmembrane region" description="Helical" evidence="9">
    <location>
        <begin position="12"/>
        <end position="35"/>
    </location>
</feature>
<keyword evidence="5 9" id="KW-0812">Transmembrane</keyword>
<accession>A0ABQ9EEY0</accession>
<reference evidence="10 11" key="1">
    <citation type="submission" date="2022-12" db="EMBL/GenBank/DDBJ databases">
        <title>Chromosome-level genome of Tegillarca granosa.</title>
        <authorList>
            <person name="Kim J."/>
        </authorList>
    </citation>
    <scope>NUCLEOTIDE SEQUENCE [LARGE SCALE GENOMIC DNA]</scope>
    <source>
        <strain evidence="10">Teg-2019</strain>
        <tissue evidence="10">Adductor muscle</tissue>
    </source>
</reference>
<gene>
    <name evidence="10" type="ORF">KUTeg_019560</name>
</gene>
<protein>
    <recommendedName>
        <fullName evidence="12">Phosphatidylinositol glycan anchor biosynthesis class U protein</fullName>
    </recommendedName>
</protein>
<evidence type="ECO:0008006" key="12">
    <source>
        <dbReference type="Google" id="ProtNLM"/>
    </source>
</evidence>
<feature type="transmembrane region" description="Helical" evidence="9">
    <location>
        <begin position="142"/>
        <end position="172"/>
    </location>
</feature>
<dbReference type="Proteomes" id="UP001217089">
    <property type="component" value="Unassembled WGS sequence"/>
</dbReference>
<proteinExistence type="inferred from homology"/>
<name>A0ABQ9EEY0_TEGGR</name>
<keyword evidence="6" id="KW-0256">Endoplasmic reticulum</keyword>
<comment type="similarity">
    <text evidence="3">Belongs to the PIGU family.</text>
</comment>
<evidence type="ECO:0000256" key="9">
    <source>
        <dbReference type="SAM" id="Phobius"/>
    </source>
</evidence>
<evidence type="ECO:0000256" key="6">
    <source>
        <dbReference type="ARBA" id="ARBA00022824"/>
    </source>
</evidence>
<keyword evidence="11" id="KW-1185">Reference proteome</keyword>
<evidence type="ECO:0000256" key="1">
    <source>
        <dbReference type="ARBA" id="ARBA00004477"/>
    </source>
</evidence>
<dbReference type="Pfam" id="PF06728">
    <property type="entry name" value="PIG-U"/>
    <property type="match status" value="1"/>
</dbReference>
<keyword evidence="8 9" id="KW-0472">Membrane</keyword>
<feature type="transmembrane region" description="Helical" evidence="9">
    <location>
        <begin position="56"/>
        <end position="75"/>
    </location>
</feature>
<organism evidence="10 11">
    <name type="scientific">Tegillarca granosa</name>
    <name type="common">Malaysian cockle</name>
    <name type="synonym">Anadara granosa</name>
    <dbReference type="NCBI Taxonomy" id="220873"/>
    <lineage>
        <taxon>Eukaryota</taxon>
        <taxon>Metazoa</taxon>
        <taxon>Spiralia</taxon>
        <taxon>Lophotrochozoa</taxon>
        <taxon>Mollusca</taxon>
        <taxon>Bivalvia</taxon>
        <taxon>Autobranchia</taxon>
        <taxon>Pteriomorphia</taxon>
        <taxon>Arcoida</taxon>
        <taxon>Arcoidea</taxon>
        <taxon>Arcidae</taxon>
        <taxon>Tegillarca</taxon>
    </lineage>
</organism>
<evidence type="ECO:0000313" key="10">
    <source>
        <dbReference type="EMBL" id="KAJ8303164.1"/>
    </source>
</evidence>
<sequence>MLKGKEAACVFFIAMASYISLYPIILVVPAAIMFYQQNMEKIHSYVDQAAIASYTRTSVICCGCCFALLGVSYFLEGSFNFLFSTYGFILSVPDLTPNLGVFWYFFTEMFEHFRTFFICVFQINVVIYTVPLSVKLKEHPVFFFYMLVFLIGIFKSYPSFADVGLIFSLMPLWKYVFQYLRNTFVVGCMFISTTVFAPVLYYLWIYAGSANANFYFAIALAFSTAEIFLVTDLMFAFIRREFDLKHGTQHKLPDGSEGQVILD</sequence>
<keyword evidence="7 9" id="KW-1133">Transmembrane helix</keyword>